<dbReference type="Proteomes" id="UP000000225">
    <property type="component" value="Chromosome"/>
</dbReference>
<proteinExistence type="predicted"/>
<sequence length="75" mass="8306">MVQTGASLGDIRSLGAVAEFARSCAKSRRCRRGGGASRRRDRRQLSQEIFTAPLVFDAWLVSLKGMELMYALPCE</sequence>
<reference evidence="2" key="1">
    <citation type="journal article" date="2008" name="BMC Genomics">
        <title>The genome of Aeromonas salmonicida subsp. salmonicida A449: insights into the evolution of a fish pathogen.</title>
        <authorList>
            <person name="Reith M.E."/>
            <person name="Singh R.K."/>
            <person name="Curtis B."/>
            <person name="Boyd J.M."/>
            <person name="Bouevitch A."/>
            <person name="Kimball J."/>
            <person name="Munholland J."/>
            <person name="Murphy C."/>
            <person name="Sarty D."/>
            <person name="Williams J."/>
            <person name="Nash J.H."/>
            <person name="Johnson S.C."/>
            <person name="Brown L.L."/>
        </authorList>
    </citation>
    <scope>NUCLEOTIDE SEQUENCE [LARGE SCALE GENOMIC DNA]</scope>
    <source>
        <strain evidence="2">A449</strain>
    </source>
</reference>
<protein>
    <submittedName>
        <fullName evidence="1">Uncharacterized protein</fullName>
    </submittedName>
</protein>
<evidence type="ECO:0000313" key="2">
    <source>
        <dbReference type="Proteomes" id="UP000000225"/>
    </source>
</evidence>
<name>A4SNN8_AERS4</name>
<accession>A4SNN8</accession>
<dbReference type="HOGENOM" id="CLU_2662876_0_0_6"/>
<dbReference type="AlphaFoldDB" id="A4SNN8"/>
<dbReference type="EMBL" id="CP000644">
    <property type="protein sequence ID" value="ABO90510.1"/>
    <property type="molecule type" value="Genomic_DNA"/>
</dbReference>
<dbReference type="KEGG" id="asa:ASA_2477"/>
<gene>
    <name evidence="1" type="ordered locus">ASA_2477</name>
</gene>
<organism evidence="1 2">
    <name type="scientific">Aeromonas salmonicida (strain A449)</name>
    <dbReference type="NCBI Taxonomy" id="382245"/>
    <lineage>
        <taxon>Bacteria</taxon>
        <taxon>Pseudomonadati</taxon>
        <taxon>Pseudomonadota</taxon>
        <taxon>Gammaproteobacteria</taxon>
        <taxon>Aeromonadales</taxon>
        <taxon>Aeromonadaceae</taxon>
        <taxon>Aeromonas</taxon>
    </lineage>
</organism>
<evidence type="ECO:0000313" key="1">
    <source>
        <dbReference type="EMBL" id="ABO90510.1"/>
    </source>
</evidence>